<name>A0A142IDG1_9CAUD</name>
<accession>A0A142IDG1</accession>
<gene>
    <name evidence="1" type="ORF">vB_PsyM_KIL1_0014</name>
</gene>
<dbReference type="Proteomes" id="UP000203989">
    <property type="component" value="Segment"/>
</dbReference>
<dbReference type="RefSeq" id="YP_009275948.1">
    <property type="nucleotide sequence ID" value="NC_030934.1"/>
</dbReference>
<evidence type="ECO:0000313" key="1">
    <source>
        <dbReference type="EMBL" id="AMR57266.1"/>
    </source>
</evidence>
<reference evidence="1 2" key="1">
    <citation type="journal article" date="2016" name="Front. Microbiol.">
        <title>Characterization of Novel Bacteriophages for Biocontrol of Bacterial Blight in Leek Caused by Pseudomonas syringae pv. porri.</title>
        <authorList>
            <person name="Rombouts S."/>
            <person name="Lavigne R."/>
        </authorList>
    </citation>
    <scope>NUCLEOTIDE SEQUENCE [LARGE SCALE GENOMIC DNA]</scope>
</reference>
<dbReference type="GeneID" id="28802407"/>
<sequence>MWQENREACIRKAVNGWLDYQSYRQDIADNLLAVADKLLYNRLEGVETFDLSF</sequence>
<proteinExistence type="predicted"/>
<dbReference type="EMBL" id="KU130126">
    <property type="protein sequence ID" value="AMR57266.1"/>
    <property type="molecule type" value="Genomic_DNA"/>
</dbReference>
<dbReference type="KEGG" id="vg:28802407"/>
<keyword evidence="2" id="KW-1185">Reference proteome</keyword>
<protein>
    <submittedName>
        <fullName evidence="1">Uncharacterized protein</fullName>
    </submittedName>
</protein>
<organism evidence="1 2">
    <name type="scientific">Pseudomonas phage vB_PsyM_KIL1</name>
    <dbReference type="NCBI Taxonomy" id="1777065"/>
    <lineage>
        <taxon>Viruses</taxon>
        <taxon>Duplodnaviria</taxon>
        <taxon>Heunggongvirae</taxon>
        <taxon>Uroviricota</taxon>
        <taxon>Caudoviricetes</taxon>
        <taxon>Vandenendeviridae</taxon>
        <taxon>Gorskivirinae</taxon>
        <taxon>Flaumdravirus</taxon>
        <taxon>Flaumdravirus KIL4</taxon>
    </lineage>
</organism>
<evidence type="ECO:0000313" key="2">
    <source>
        <dbReference type="Proteomes" id="UP000203989"/>
    </source>
</evidence>